<dbReference type="InterPro" id="IPR025161">
    <property type="entry name" value="IS402-like_dom"/>
</dbReference>
<dbReference type="Proteomes" id="UP000199601">
    <property type="component" value="Unassembled WGS sequence"/>
</dbReference>
<dbReference type="EMBL" id="CTEC01000001">
    <property type="protein sequence ID" value="CQD11356.1"/>
    <property type="molecule type" value="Genomic_DNA"/>
</dbReference>
<dbReference type="RefSeq" id="WP_042791995.1">
    <property type="nucleotide sequence ID" value="NZ_CTEC01000001.1"/>
</dbReference>
<dbReference type="PANTHER" id="PTHR46637">
    <property type="entry name" value="TIS1421-TRANSPOSASE PROTEIN A"/>
    <property type="match status" value="1"/>
</dbReference>
<evidence type="ECO:0000313" key="3">
    <source>
        <dbReference type="Proteomes" id="UP000199601"/>
    </source>
</evidence>
<dbReference type="STRING" id="761804.BN000_02371"/>
<name>A0A0U1DDE3_9MYCO</name>
<protein>
    <submittedName>
        <fullName evidence="2">Transposase</fullName>
    </submittedName>
</protein>
<feature type="domain" description="Insertion element IS402-like" evidence="1">
    <location>
        <begin position="59"/>
        <end position="96"/>
    </location>
</feature>
<evidence type="ECO:0000313" key="2">
    <source>
        <dbReference type="EMBL" id="CQD11356.1"/>
    </source>
</evidence>
<dbReference type="AlphaFoldDB" id="A0A0U1DDE3"/>
<dbReference type="InterPro" id="IPR052909">
    <property type="entry name" value="Transposase_6_like"/>
</dbReference>
<sequence length="148" mass="16774">MSRFQLLTDAQWSLIEDLLPARTGKRGRPFQNARSMVEGIIYRYPVRHVNGGDTGSVFRRRQHGIAWRDVPDVFGPWQSIWTWHRRMSAEGTWDVVLARLLTAAADAGIIDWAVAVDSTIARAHQHATNITRDTGGWVELHESDDRAA</sequence>
<keyword evidence="3" id="KW-1185">Reference proteome</keyword>
<evidence type="ECO:0000259" key="1">
    <source>
        <dbReference type="Pfam" id="PF13340"/>
    </source>
</evidence>
<organism evidence="2 3">
    <name type="scientific">Mycobacterium europaeum</name>
    <dbReference type="NCBI Taxonomy" id="761804"/>
    <lineage>
        <taxon>Bacteria</taxon>
        <taxon>Bacillati</taxon>
        <taxon>Actinomycetota</taxon>
        <taxon>Actinomycetes</taxon>
        <taxon>Mycobacteriales</taxon>
        <taxon>Mycobacteriaceae</taxon>
        <taxon>Mycobacterium</taxon>
        <taxon>Mycobacterium simiae complex</taxon>
    </lineage>
</organism>
<reference evidence="3" key="1">
    <citation type="submission" date="2015-03" db="EMBL/GenBank/DDBJ databases">
        <authorList>
            <person name="Urmite Genomes"/>
        </authorList>
    </citation>
    <scope>NUCLEOTIDE SEQUENCE [LARGE SCALE GENOMIC DNA]</scope>
    <source>
        <strain evidence="3">CSUR P1344</strain>
    </source>
</reference>
<gene>
    <name evidence="2" type="ORF">BN000_02371</name>
</gene>
<accession>A0A0U1DDE3</accession>
<proteinExistence type="predicted"/>
<dbReference type="Pfam" id="PF13340">
    <property type="entry name" value="DUF4096"/>
    <property type="match status" value="1"/>
</dbReference>
<dbReference type="PANTHER" id="PTHR46637:SF1">
    <property type="entry name" value="BLL5188 PROTEIN"/>
    <property type="match status" value="1"/>
</dbReference>